<name>A0A5N3VZM5_MUNRE</name>
<dbReference type="PROSITE" id="PS00338">
    <property type="entry name" value="SOMATOTROPIN_2"/>
    <property type="match status" value="1"/>
</dbReference>
<dbReference type="PANTHER" id="PTHR11417:SF5">
    <property type="entry name" value="PROLACTIN"/>
    <property type="match status" value="1"/>
</dbReference>
<dbReference type="GO" id="GO:0005615">
    <property type="term" value="C:extracellular space"/>
    <property type="evidence" value="ECO:0007669"/>
    <property type="project" value="TreeGrafter"/>
</dbReference>
<dbReference type="GO" id="GO:1903489">
    <property type="term" value="P:positive regulation of lactation"/>
    <property type="evidence" value="ECO:0007669"/>
    <property type="project" value="TreeGrafter"/>
</dbReference>
<dbReference type="EMBL" id="VCEB01000022">
    <property type="protein sequence ID" value="KAB0354768.1"/>
    <property type="molecule type" value="Genomic_DNA"/>
</dbReference>
<evidence type="ECO:0000256" key="8">
    <source>
        <dbReference type="SAM" id="SignalP"/>
    </source>
</evidence>
<evidence type="ECO:0000313" key="10">
    <source>
        <dbReference type="Proteomes" id="UP000326062"/>
    </source>
</evidence>
<keyword evidence="4 7" id="KW-0372">Hormone</keyword>
<keyword evidence="5" id="KW-1015">Disulfide bond</keyword>
<dbReference type="Gene3D" id="1.20.1250.10">
    <property type="match status" value="1"/>
</dbReference>
<evidence type="ECO:0000256" key="1">
    <source>
        <dbReference type="ARBA" id="ARBA00004613"/>
    </source>
</evidence>
<comment type="caution">
    <text evidence="9">The sequence shown here is derived from an EMBL/GenBank/DDBJ whole genome shotgun (WGS) entry which is preliminary data.</text>
</comment>
<protein>
    <submittedName>
        <fullName evidence="9">Uncharacterized protein</fullName>
    </submittedName>
</protein>
<reference evidence="9 10" key="1">
    <citation type="submission" date="2019-06" db="EMBL/GenBank/DDBJ databases">
        <title>Discovery of a novel chromosome fission-fusion reversal in muntjac.</title>
        <authorList>
            <person name="Mudd A.B."/>
            <person name="Bredeson J.V."/>
            <person name="Baum R."/>
            <person name="Hockemeyer D."/>
            <person name="Rokhsar D.S."/>
        </authorList>
    </citation>
    <scope>NUCLEOTIDE SEQUENCE [LARGE SCALE GENOMIC DNA]</scope>
    <source>
        <strain evidence="9">UCam_UCB_Mr</strain>
        <tissue evidence="9">Fibroblast cell line</tissue>
    </source>
</reference>
<keyword evidence="6" id="KW-0479">Metal-binding</keyword>
<evidence type="ECO:0000256" key="6">
    <source>
        <dbReference type="PIRSR" id="PIRSR601400-1"/>
    </source>
</evidence>
<proteinExistence type="inferred from homology"/>
<keyword evidence="10" id="KW-1185">Reference proteome</keyword>
<sequence>MAVSMCSQPDRWIFSLKHHRSCLLLLLVMSNLLLCQGNVCPSCSPDTPLKSLTDLFIDAAWLSHYFHNLSAIMFKEFDEKYAQGKQCHIKATNSCHTDPLHAPEEREEAQQLNNEDLSKLILFILYIWNKPLHHLTKELQSLKEVSQTILTRVTENEKMSDKLQAFIESQFKQIIVPVLQKISDTRITWSGLSSLTSSDEDRRHSEFYNLFHCLRRDSRKVDIYIKILACRMRKRC</sequence>
<evidence type="ECO:0000256" key="3">
    <source>
        <dbReference type="ARBA" id="ARBA00022525"/>
    </source>
</evidence>
<dbReference type="GO" id="GO:0031667">
    <property type="term" value="P:response to nutrient levels"/>
    <property type="evidence" value="ECO:0007669"/>
    <property type="project" value="TreeGrafter"/>
</dbReference>
<evidence type="ECO:0000256" key="2">
    <source>
        <dbReference type="ARBA" id="ARBA00008474"/>
    </source>
</evidence>
<keyword evidence="6" id="KW-0862">Zinc</keyword>
<keyword evidence="3" id="KW-0964">Secreted</keyword>
<feature type="binding site" evidence="6">
    <location>
        <position position="64"/>
    </location>
    <ligand>
        <name>Zn(2+)</name>
        <dbReference type="ChEBI" id="CHEBI:29105"/>
    </ligand>
</feature>
<feature type="chain" id="PRO_5024347272" evidence="8">
    <location>
        <begin position="38"/>
        <end position="236"/>
    </location>
</feature>
<accession>A0A5N3VZM5</accession>
<dbReference type="GO" id="GO:0005179">
    <property type="term" value="F:hormone activity"/>
    <property type="evidence" value="ECO:0007669"/>
    <property type="project" value="UniProtKB-KW"/>
</dbReference>
<dbReference type="PANTHER" id="PTHR11417">
    <property type="entry name" value="SOMATOTROPIN,PROLACTIN"/>
    <property type="match status" value="1"/>
</dbReference>
<dbReference type="Proteomes" id="UP000326062">
    <property type="component" value="Chromosome 22"/>
</dbReference>
<dbReference type="CDD" id="cd10288">
    <property type="entry name" value="prolactin_like"/>
    <property type="match status" value="1"/>
</dbReference>
<comment type="subcellular location">
    <subcellularLocation>
        <location evidence="1 7">Secreted</location>
    </subcellularLocation>
</comment>
<dbReference type="PRINTS" id="PR00836">
    <property type="entry name" value="SOMATOTROPIN"/>
</dbReference>
<dbReference type="InterPro" id="IPR018116">
    <property type="entry name" value="Somatotropin_CS"/>
</dbReference>
<evidence type="ECO:0000256" key="4">
    <source>
        <dbReference type="ARBA" id="ARBA00022702"/>
    </source>
</evidence>
<dbReference type="GO" id="GO:0046427">
    <property type="term" value="P:positive regulation of receptor signaling pathway via JAK-STAT"/>
    <property type="evidence" value="ECO:0007669"/>
    <property type="project" value="TreeGrafter"/>
</dbReference>
<dbReference type="SUPFAM" id="SSF47266">
    <property type="entry name" value="4-helical cytokines"/>
    <property type="match status" value="1"/>
</dbReference>
<evidence type="ECO:0000256" key="5">
    <source>
        <dbReference type="ARBA" id="ARBA00023157"/>
    </source>
</evidence>
<gene>
    <name evidence="9" type="ORF">FD755_022227</name>
</gene>
<dbReference type="GO" id="GO:0030879">
    <property type="term" value="P:mammary gland development"/>
    <property type="evidence" value="ECO:0007669"/>
    <property type="project" value="TreeGrafter"/>
</dbReference>
<feature type="signal peptide" evidence="8">
    <location>
        <begin position="1"/>
        <end position="37"/>
    </location>
</feature>
<dbReference type="GO" id="GO:0046872">
    <property type="term" value="F:metal ion binding"/>
    <property type="evidence" value="ECO:0007669"/>
    <property type="project" value="UniProtKB-KW"/>
</dbReference>
<dbReference type="InterPro" id="IPR009079">
    <property type="entry name" value="4_helix_cytokine-like_core"/>
</dbReference>
<dbReference type="GO" id="GO:0008284">
    <property type="term" value="P:positive regulation of cell population proliferation"/>
    <property type="evidence" value="ECO:0007669"/>
    <property type="project" value="TreeGrafter"/>
</dbReference>
<evidence type="ECO:0000313" key="9">
    <source>
        <dbReference type="EMBL" id="KAB0354768.1"/>
    </source>
</evidence>
<comment type="similarity">
    <text evidence="2 7">Belongs to the somatotropin/prolactin family.</text>
</comment>
<dbReference type="GO" id="GO:0005148">
    <property type="term" value="F:prolactin receptor binding"/>
    <property type="evidence" value="ECO:0007669"/>
    <property type="project" value="TreeGrafter"/>
</dbReference>
<dbReference type="AlphaFoldDB" id="A0A5N3VZM5"/>
<evidence type="ECO:0000256" key="7">
    <source>
        <dbReference type="RuleBase" id="RU003618"/>
    </source>
</evidence>
<dbReference type="InterPro" id="IPR001400">
    <property type="entry name" value="Somatotropin/Prolactin"/>
</dbReference>
<organism evidence="9 10">
    <name type="scientific">Muntiacus reevesi</name>
    <name type="common">Reeves' muntjac</name>
    <name type="synonym">Cervus reevesi</name>
    <dbReference type="NCBI Taxonomy" id="9886"/>
    <lineage>
        <taxon>Eukaryota</taxon>
        <taxon>Metazoa</taxon>
        <taxon>Chordata</taxon>
        <taxon>Craniata</taxon>
        <taxon>Vertebrata</taxon>
        <taxon>Euteleostomi</taxon>
        <taxon>Mammalia</taxon>
        <taxon>Eutheria</taxon>
        <taxon>Laurasiatheria</taxon>
        <taxon>Artiodactyla</taxon>
        <taxon>Ruminantia</taxon>
        <taxon>Pecora</taxon>
        <taxon>Cervidae</taxon>
        <taxon>Muntiacinae</taxon>
        <taxon>Muntiacus</taxon>
    </lineage>
</organism>
<dbReference type="GO" id="GO:0007565">
    <property type="term" value="P:female pregnancy"/>
    <property type="evidence" value="ECO:0007669"/>
    <property type="project" value="TreeGrafter"/>
</dbReference>
<feature type="binding site" evidence="6">
    <location>
        <position position="222"/>
    </location>
    <ligand>
        <name>Zn(2+)</name>
        <dbReference type="ChEBI" id="CHEBI:29105"/>
    </ligand>
</feature>
<dbReference type="Pfam" id="PF00103">
    <property type="entry name" value="Hormone_1"/>
    <property type="match status" value="1"/>
</dbReference>
<keyword evidence="8" id="KW-0732">Signal</keyword>